<feature type="transmembrane region" description="Helical" evidence="1">
    <location>
        <begin position="17"/>
        <end position="36"/>
    </location>
</feature>
<dbReference type="Proteomes" id="UP000247416">
    <property type="component" value="Unassembled WGS sequence"/>
</dbReference>
<organism evidence="2 3">
    <name type="scientific">Ureibacillus chungkukjangi</name>
    <dbReference type="NCBI Taxonomy" id="1202712"/>
    <lineage>
        <taxon>Bacteria</taxon>
        <taxon>Bacillati</taxon>
        <taxon>Bacillota</taxon>
        <taxon>Bacilli</taxon>
        <taxon>Bacillales</taxon>
        <taxon>Caryophanaceae</taxon>
        <taxon>Ureibacillus</taxon>
    </lineage>
</organism>
<evidence type="ECO:0000256" key="1">
    <source>
        <dbReference type="SAM" id="Phobius"/>
    </source>
</evidence>
<dbReference type="PANTHER" id="PTHR40042">
    <property type="entry name" value="HYPOTHETICAL MEMBRANE SPANNING PROTEIN"/>
    <property type="match status" value="1"/>
</dbReference>
<name>A0A318TG51_9BACL</name>
<keyword evidence="1" id="KW-0812">Transmembrane</keyword>
<keyword evidence="1" id="KW-0472">Membrane</keyword>
<feature type="transmembrane region" description="Helical" evidence="1">
    <location>
        <begin position="110"/>
        <end position="129"/>
    </location>
</feature>
<reference evidence="2 3" key="1">
    <citation type="submission" date="2018-06" db="EMBL/GenBank/DDBJ databases">
        <title>Genomic Encyclopedia of Archaeal and Bacterial Type Strains, Phase II (KMG-II): from individual species to whole genera.</title>
        <authorList>
            <person name="Goeker M."/>
        </authorList>
    </citation>
    <scope>NUCLEOTIDE SEQUENCE [LARGE SCALE GENOMIC DNA]</scope>
    <source>
        <strain evidence="2 3">KACC 16626</strain>
    </source>
</reference>
<feature type="transmembrane region" description="Helical" evidence="1">
    <location>
        <begin position="76"/>
        <end position="98"/>
    </location>
</feature>
<sequence>MKAFFTQCWFLLTHRSFLTLLFFINLFGTIYGYIWYGSQLSRTEPKFLIFVPDSPTASLFFCIAVLGWIFGKHFKLIEALALITLVKYGVWAVVMNLLTLAEIGSIGPAGWMLVFSHGLMAVQAILYMANYRFGMVHIAIAAIWTLHNDVIDYVFGQMPTYSVLSQYASQIGYFTFWLSIVCIAIAYFVYTNIINTSRNHSS</sequence>
<dbReference type="Pfam" id="PF07187">
    <property type="entry name" value="DUF1405"/>
    <property type="match status" value="1"/>
</dbReference>
<dbReference type="InterPro" id="IPR009845">
    <property type="entry name" value="DUF1405"/>
</dbReference>
<protein>
    <submittedName>
        <fullName evidence="2">Putative membrane protein YpjA</fullName>
    </submittedName>
</protein>
<dbReference type="RefSeq" id="WP_107937151.1">
    <property type="nucleotide sequence ID" value="NZ_CP085009.1"/>
</dbReference>
<dbReference type="AlphaFoldDB" id="A0A318TG51"/>
<feature type="transmembrane region" description="Helical" evidence="1">
    <location>
        <begin position="48"/>
        <end position="70"/>
    </location>
</feature>
<dbReference type="OrthoDB" id="152213at2"/>
<gene>
    <name evidence="2" type="ORF">BJ095_13728</name>
</gene>
<dbReference type="PANTHER" id="PTHR40042:SF1">
    <property type="entry name" value="DUF1405 DOMAIN-CONTAINING PROTEIN"/>
    <property type="match status" value="1"/>
</dbReference>
<keyword evidence="1" id="KW-1133">Transmembrane helix</keyword>
<dbReference type="EMBL" id="QJTJ01000037">
    <property type="protein sequence ID" value="PYF02837.1"/>
    <property type="molecule type" value="Genomic_DNA"/>
</dbReference>
<accession>A0A318TG51</accession>
<evidence type="ECO:0000313" key="2">
    <source>
        <dbReference type="EMBL" id="PYF02837.1"/>
    </source>
</evidence>
<keyword evidence="3" id="KW-1185">Reference proteome</keyword>
<feature type="transmembrane region" description="Helical" evidence="1">
    <location>
        <begin position="135"/>
        <end position="155"/>
    </location>
</feature>
<evidence type="ECO:0000313" key="3">
    <source>
        <dbReference type="Proteomes" id="UP000247416"/>
    </source>
</evidence>
<proteinExistence type="predicted"/>
<comment type="caution">
    <text evidence="2">The sequence shown here is derived from an EMBL/GenBank/DDBJ whole genome shotgun (WGS) entry which is preliminary data.</text>
</comment>
<feature type="transmembrane region" description="Helical" evidence="1">
    <location>
        <begin position="167"/>
        <end position="190"/>
    </location>
</feature>